<dbReference type="Proteomes" id="UP000257323">
    <property type="component" value="Unassembled WGS sequence"/>
</dbReference>
<name>A0A3E2BKW2_9BACT</name>
<dbReference type="EMBL" id="QUAH01000009">
    <property type="protein sequence ID" value="RFT15395.1"/>
    <property type="molecule type" value="Genomic_DNA"/>
</dbReference>
<organism evidence="1 2">
    <name type="scientific">Candidatus Saccharicenans subterraneus</name>
    <dbReference type="NCBI Taxonomy" id="2508984"/>
    <lineage>
        <taxon>Bacteria</taxon>
        <taxon>Candidatus Aminicenantota</taxon>
        <taxon>Candidatus Aminicenantia</taxon>
        <taxon>Candidatus Aminicenantales</taxon>
        <taxon>Candidatus Saccharicenantaceae</taxon>
        <taxon>Candidatus Saccharicenans</taxon>
    </lineage>
</organism>
<evidence type="ECO:0008006" key="3">
    <source>
        <dbReference type="Google" id="ProtNLM"/>
    </source>
</evidence>
<proteinExistence type="predicted"/>
<evidence type="ECO:0000313" key="1">
    <source>
        <dbReference type="EMBL" id="RFT15395.1"/>
    </source>
</evidence>
<gene>
    <name evidence="1" type="ORF">OP8BY_0285</name>
</gene>
<sequence length="195" mass="21010">MKKIISGLKIISVLVLALVLFSCNPVERGTNSGSFLIIESIIGKDTQGNDSTVVFSDVITNGVVYSDFVNLTVRAATLDPNPVMGISQYSDVMITNYIVTYTRSDGATGEGTDVPYHFEGTMSTLVPVGSSVSIPLLIVRDVAKTQPPLAALVGNPTGMLECTARIELIGHDLRNRQVKQTGQITVRFADYIDQQ</sequence>
<dbReference type="AlphaFoldDB" id="A0A3E2BKW2"/>
<reference evidence="1 2" key="1">
    <citation type="submission" date="2018-08" db="EMBL/GenBank/DDBJ databases">
        <title>Genome analysis of the thermophilic bacterium of the candidate phylum Aminicenantes from deep subsurface aquifer revealed its physiology and ecological role.</title>
        <authorList>
            <person name="Kadnikov V.V."/>
            <person name="Mardanov A.V."/>
            <person name="Beletsky A.V."/>
            <person name="Karnachuk O.V."/>
            <person name="Ravin N.V."/>
        </authorList>
    </citation>
    <scope>NUCLEOTIDE SEQUENCE [LARGE SCALE GENOMIC DNA]</scope>
    <source>
        <strain evidence="1">BY38</strain>
    </source>
</reference>
<comment type="caution">
    <text evidence="1">The sequence shown here is derived from an EMBL/GenBank/DDBJ whole genome shotgun (WGS) entry which is preliminary data.</text>
</comment>
<dbReference type="PROSITE" id="PS51257">
    <property type="entry name" value="PROKAR_LIPOPROTEIN"/>
    <property type="match status" value="1"/>
</dbReference>
<protein>
    <recommendedName>
        <fullName evidence="3">Lipoprotein</fullName>
    </recommendedName>
</protein>
<accession>A0A3E2BKW2</accession>
<evidence type="ECO:0000313" key="2">
    <source>
        <dbReference type="Proteomes" id="UP000257323"/>
    </source>
</evidence>